<dbReference type="RefSeq" id="XP_029220579.1">
    <property type="nucleotide sequence ID" value="XM_029363213.1"/>
</dbReference>
<comment type="similarity">
    <text evidence="2">Belongs to the RNase H family.</text>
</comment>
<dbReference type="CDD" id="cd09280">
    <property type="entry name" value="RNase_HI_eukaryote_like"/>
    <property type="match status" value="1"/>
</dbReference>
<dbReference type="OrthoDB" id="245563at2759"/>
<feature type="compositionally biased region" description="Basic and acidic residues" evidence="8">
    <location>
        <begin position="226"/>
        <end position="243"/>
    </location>
</feature>
<dbReference type="Proteomes" id="UP000224006">
    <property type="component" value="Chromosome III"/>
</dbReference>
<dbReference type="GO" id="GO:0003676">
    <property type="term" value="F:nucleic acid binding"/>
    <property type="evidence" value="ECO:0007669"/>
    <property type="project" value="InterPro"/>
</dbReference>
<evidence type="ECO:0000256" key="6">
    <source>
        <dbReference type="ARBA" id="ARBA00022759"/>
    </source>
</evidence>
<evidence type="ECO:0000256" key="8">
    <source>
        <dbReference type="SAM" id="MobiDB-lite"/>
    </source>
</evidence>
<keyword evidence="6" id="KW-0255">Endonuclease</keyword>
<comment type="caution">
    <text evidence="10">The sequence shown here is derived from an EMBL/GenBank/DDBJ whole genome shotgun (WGS) entry which is preliminary data.</text>
</comment>
<protein>
    <recommendedName>
        <fullName evidence="3">ribonuclease H</fullName>
        <ecNumber evidence="3">3.1.26.4</ecNumber>
    </recommendedName>
</protein>
<keyword evidence="5" id="KW-0479">Metal-binding</keyword>
<dbReference type="SUPFAM" id="SSF53098">
    <property type="entry name" value="Ribonuclease H-like"/>
    <property type="match status" value="2"/>
</dbReference>
<dbReference type="InterPro" id="IPR012337">
    <property type="entry name" value="RNaseH-like_sf"/>
</dbReference>
<comment type="catalytic activity">
    <reaction evidence="1">
        <text>Endonucleolytic cleavage to 5'-phosphomonoester.</text>
        <dbReference type="EC" id="3.1.26.4"/>
    </reaction>
</comment>
<evidence type="ECO:0000313" key="10">
    <source>
        <dbReference type="EMBL" id="PFH36570.1"/>
    </source>
</evidence>
<dbReference type="InterPro" id="IPR036397">
    <property type="entry name" value="RNaseH_sf"/>
</dbReference>
<dbReference type="EMBL" id="NWUJ01000003">
    <property type="protein sequence ID" value="PFH36570.1"/>
    <property type="molecule type" value="Genomic_DNA"/>
</dbReference>
<keyword evidence="11" id="KW-1185">Reference proteome</keyword>
<evidence type="ECO:0000256" key="1">
    <source>
        <dbReference type="ARBA" id="ARBA00000077"/>
    </source>
</evidence>
<reference evidence="10 11" key="1">
    <citation type="submission" date="2017-09" db="EMBL/GenBank/DDBJ databases">
        <title>Genome sequencing of Besnoitia besnoiti strain Bb-Ger1.</title>
        <authorList>
            <person name="Schares G."/>
            <person name="Venepally P."/>
            <person name="Lorenzi H.A."/>
        </authorList>
    </citation>
    <scope>NUCLEOTIDE SEQUENCE [LARGE SCALE GENOMIC DNA]</scope>
    <source>
        <strain evidence="10 11">Bb-Ger1</strain>
    </source>
</reference>
<sequence length="740" mass="77271">MSSGSEASGAFAPGVDEDVVTHHKSPALHCKFQLCWWTSLFLRLVARSGPRASPLASRQELGCALACFLPGSLAWLSMEREGARKRGRGGEEGGGASTGKGHSPPTCYFTLRVGRAAHIITTSPKDVESLFSLFLRQACGEEKTPETELAFSGAVAGEGGPAKVVKPGLDQAAAGGGGGDRPHVLLEPQPGRLEVRADAGPSTQETPVDSERMSPRAPPPAAPEGSGRHAERGDVEGRRTAVKRSDDPLADISLHVMRRSSIGDVLAWVRASLLEDSGARAESSEASGMGGAAPQLFGGKTQGSERACTGGEESTTPSCASRSQEETQLKDVKGEGEEAKHLHSPPSDSPAWKKPRVSPGVDAPEGMEEAARRVKEELASSPLSSSWSQREERVLYIYTDGACRSNGRGREARGGIGVFFGDGDPRNVSMRLLGQPQTNQRAELQAILCAIRLLKAWEDGGRGYWGPVGAAGAKGEASGDAASEGARSGGGPRQAKDAGGGVSSCGLVAASDRVAPLSQRAGLAPSGRAAFATVAGNGKRVNGVELPQGDGGGTVTRRAKVDTSLDRGGAPCGGLHADRETFFEMHDPVKVRICSDSSYAINCITEWVYAWKMNGWRTRARSEVCNRDLVAEIDQLLQGRRRGDARFSSLPATTGADPVFVSGGSDGSDGHGGGEIARFFEKPKEVGDGRSSAAAEGWGGRGSIEFVLVKGHSGNYGNDRADQLACQGAALPSDDEEAAQ</sequence>
<dbReference type="PANTHER" id="PTHR10642:SF26">
    <property type="entry name" value="RIBONUCLEASE H1"/>
    <property type="match status" value="1"/>
</dbReference>
<evidence type="ECO:0000256" key="3">
    <source>
        <dbReference type="ARBA" id="ARBA00012180"/>
    </source>
</evidence>
<evidence type="ECO:0000256" key="7">
    <source>
        <dbReference type="ARBA" id="ARBA00022801"/>
    </source>
</evidence>
<feature type="compositionally biased region" description="Gly residues" evidence="8">
    <location>
        <begin position="487"/>
        <end position="501"/>
    </location>
</feature>
<dbReference type="EC" id="3.1.26.4" evidence="3"/>
<evidence type="ECO:0000256" key="4">
    <source>
        <dbReference type="ARBA" id="ARBA00022722"/>
    </source>
</evidence>
<feature type="region of interest" description="Disordered" evidence="8">
    <location>
        <begin position="157"/>
        <end position="243"/>
    </location>
</feature>
<evidence type="ECO:0000313" key="11">
    <source>
        <dbReference type="Proteomes" id="UP000224006"/>
    </source>
</evidence>
<keyword evidence="7" id="KW-0378">Hydrolase</keyword>
<feature type="compositionally biased region" description="Basic and acidic residues" evidence="8">
    <location>
        <begin position="323"/>
        <end position="341"/>
    </location>
</feature>
<dbReference type="STRING" id="94643.A0A2A9MM25"/>
<feature type="region of interest" description="Disordered" evidence="8">
    <location>
        <begin position="471"/>
        <end position="501"/>
    </location>
</feature>
<dbReference type="Pfam" id="PF00075">
    <property type="entry name" value="RNase_H"/>
    <property type="match status" value="2"/>
</dbReference>
<dbReference type="PANTHER" id="PTHR10642">
    <property type="entry name" value="RIBONUCLEASE H1"/>
    <property type="match status" value="1"/>
</dbReference>
<dbReference type="AlphaFoldDB" id="A0A2A9MM25"/>
<feature type="compositionally biased region" description="Low complexity" evidence="8">
    <location>
        <begin position="471"/>
        <end position="486"/>
    </location>
</feature>
<feature type="region of interest" description="Disordered" evidence="8">
    <location>
        <begin position="282"/>
        <end position="370"/>
    </location>
</feature>
<dbReference type="Gene3D" id="3.30.420.10">
    <property type="entry name" value="Ribonuclease H-like superfamily/Ribonuclease H"/>
    <property type="match status" value="2"/>
</dbReference>
<gene>
    <name evidence="10" type="ORF">BESB_047620</name>
</gene>
<dbReference type="VEuPathDB" id="ToxoDB:BESB_047620"/>
<keyword evidence="4" id="KW-0540">Nuclease</keyword>
<dbReference type="InterPro" id="IPR050092">
    <property type="entry name" value="RNase_H"/>
</dbReference>
<evidence type="ECO:0000259" key="9">
    <source>
        <dbReference type="PROSITE" id="PS50879"/>
    </source>
</evidence>
<dbReference type="GO" id="GO:0046872">
    <property type="term" value="F:metal ion binding"/>
    <property type="evidence" value="ECO:0007669"/>
    <property type="project" value="UniProtKB-KW"/>
</dbReference>
<feature type="region of interest" description="Disordered" evidence="8">
    <location>
        <begin position="84"/>
        <end position="103"/>
    </location>
</feature>
<dbReference type="GeneID" id="40309692"/>
<feature type="domain" description="RNase H type-1" evidence="9">
    <location>
        <begin position="391"/>
        <end position="730"/>
    </location>
</feature>
<dbReference type="KEGG" id="bbes:BESB_047620"/>
<dbReference type="PROSITE" id="PS50879">
    <property type="entry name" value="RNASE_H_1"/>
    <property type="match status" value="1"/>
</dbReference>
<accession>A0A2A9MM25</accession>
<dbReference type="InterPro" id="IPR002156">
    <property type="entry name" value="RNaseH_domain"/>
</dbReference>
<organism evidence="10 11">
    <name type="scientific">Besnoitia besnoiti</name>
    <name type="common">Apicomplexan protozoan</name>
    <dbReference type="NCBI Taxonomy" id="94643"/>
    <lineage>
        <taxon>Eukaryota</taxon>
        <taxon>Sar</taxon>
        <taxon>Alveolata</taxon>
        <taxon>Apicomplexa</taxon>
        <taxon>Conoidasida</taxon>
        <taxon>Coccidia</taxon>
        <taxon>Eucoccidiorida</taxon>
        <taxon>Eimeriorina</taxon>
        <taxon>Sarcocystidae</taxon>
        <taxon>Besnoitia</taxon>
    </lineage>
</organism>
<dbReference type="GO" id="GO:0043137">
    <property type="term" value="P:DNA replication, removal of RNA primer"/>
    <property type="evidence" value="ECO:0007669"/>
    <property type="project" value="TreeGrafter"/>
</dbReference>
<dbReference type="GO" id="GO:0004523">
    <property type="term" value="F:RNA-DNA hybrid ribonuclease activity"/>
    <property type="evidence" value="ECO:0007669"/>
    <property type="project" value="UniProtKB-EC"/>
</dbReference>
<evidence type="ECO:0000256" key="2">
    <source>
        <dbReference type="ARBA" id="ARBA00005300"/>
    </source>
</evidence>
<evidence type="ECO:0000256" key="5">
    <source>
        <dbReference type="ARBA" id="ARBA00022723"/>
    </source>
</evidence>
<proteinExistence type="inferred from homology"/>
<name>A0A2A9MM25_BESBE</name>
<feature type="compositionally biased region" description="Polar residues" evidence="8">
    <location>
        <begin position="312"/>
        <end position="322"/>
    </location>
</feature>